<reference evidence="4" key="1">
    <citation type="journal article" date="2019" name="Int. J. Syst. Evol. Microbiol.">
        <title>The Global Catalogue of Microorganisms (GCM) 10K type strain sequencing project: providing services to taxonomists for standard genome sequencing and annotation.</title>
        <authorList>
            <consortium name="The Broad Institute Genomics Platform"/>
            <consortium name="The Broad Institute Genome Sequencing Center for Infectious Disease"/>
            <person name="Wu L."/>
            <person name="Ma J."/>
        </authorList>
    </citation>
    <scope>NUCLEOTIDE SEQUENCE [LARGE SCALE GENOMIC DNA]</scope>
    <source>
        <strain evidence="4">CGMCC 4.7242</strain>
    </source>
</reference>
<dbReference type="InterPro" id="IPR011234">
    <property type="entry name" value="Fumarylacetoacetase-like_C"/>
</dbReference>
<evidence type="ECO:0000256" key="1">
    <source>
        <dbReference type="ARBA" id="ARBA00022723"/>
    </source>
</evidence>
<name>A0ABW4S717_9RHOB</name>
<dbReference type="PANTHER" id="PTHR11820">
    <property type="entry name" value="ACYLPYRUVASE"/>
    <property type="match status" value="1"/>
</dbReference>
<keyword evidence="3" id="KW-0378">Hydrolase</keyword>
<keyword evidence="4" id="KW-1185">Reference proteome</keyword>
<dbReference type="Pfam" id="PF01557">
    <property type="entry name" value="FAA_hydrolase"/>
    <property type="match status" value="1"/>
</dbReference>
<dbReference type="GO" id="GO:0016787">
    <property type="term" value="F:hydrolase activity"/>
    <property type="evidence" value="ECO:0007669"/>
    <property type="project" value="UniProtKB-KW"/>
</dbReference>
<dbReference type="EMBL" id="JBHUGH010000011">
    <property type="protein sequence ID" value="MFD1913365.1"/>
    <property type="molecule type" value="Genomic_DNA"/>
</dbReference>
<proteinExistence type="predicted"/>
<dbReference type="InterPro" id="IPR036663">
    <property type="entry name" value="Fumarylacetoacetase_C_sf"/>
</dbReference>
<sequence>MSAAQNASESPEARLFASPTYPVVPVEGETAAYPVHRIFCVGRNYAEHAKEMGVEVDREAPFYFLKDAQSLVLTGATVPYPPGTSNYHYEMELVFAIGKPVFRASVEEAAAAIYGYATGLDMTRRDLQLEARAKQRPWDLGKNLEQSAIIAPITKADAFGEVGPQRIWLSVSDAVKQDAHLSDLVWSPVELVAHLSRFYHLAPGDLIYTGTPAGVGAVVAGDRIHGEIDGLAPVDLTVGPAE</sequence>
<gene>
    <name evidence="3" type="ORF">ACFSGJ_14210</name>
</gene>
<comment type="caution">
    <text evidence="3">The sequence shown here is derived from an EMBL/GenBank/DDBJ whole genome shotgun (WGS) entry which is preliminary data.</text>
</comment>
<organism evidence="3 4">
    <name type="scientific">Halodurantibacterium flavum</name>
    <dbReference type="NCBI Taxonomy" id="1382802"/>
    <lineage>
        <taxon>Bacteria</taxon>
        <taxon>Pseudomonadati</taxon>
        <taxon>Pseudomonadota</taxon>
        <taxon>Alphaproteobacteria</taxon>
        <taxon>Rhodobacterales</taxon>
        <taxon>Paracoccaceae</taxon>
        <taxon>Halodurantibacterium</taxon>
    </lineage>
</organism>
<dbReference type="SUPFAM" id="SSF56529">
    <property type="entry name" value="FAH"/>
    <property type="match status" value="1"/>
</dbReference>
<dbReference type="RefSeq" id="WP_390263142.1">
    <property type="nucleotide sequence ID" value="NZ_JBHUGH010000011.1"/>
</dbReference>
<evidence type="ECO:0000259" key="2">
    <source>
        <dbReference type="Pfam" id="PF01557"/>
    </source>
</evidence>
<evidence type="ECO:0000313" key="3">
    <source>
        <dbReference type="EMBL" id="MFD1913365.1"/>
    </source>
</evidence>
<feature type="domain" description="Fumarylacetoacetase-like C-terminal" evidence="2">
    <location>
        <begin position="38"/>
        <end position="238"/>
    </location>
</feature>
<dbReference type="Proteomes" id="UP001597353">
    <property type="component" value="Unassembled WGS sequence"/>
</dbReference>
<keyword evidence="1" id="KW-0479">Metal-binding</keyword>
<dbReference type="PANTHER" id="PTHR11820:SF90">
    <property type="entry name" value="FLUTATHIONE S-TRANSFERASE"/>
    <property type="match status" value="1"/>
</dbReference>
<protein>
    <submittedName>
        <fullName evidence="3">Fumarylacetoacetate hydrolase family protein</fullName>
    </submittedName>
</protein>
<accession>A0ABW4S717</accession>
<evidence type="ECO:0000313" key="4">
    <source>
        <dbReference type="Proteomes" id="UP001597353"/>
    </source>
</evidence>
<dbReference type="Gene3D" id="3.90.850.10">
    <property type="entry name" value="Fumarylacetoacetase-like, C-terminal domain"/>
    <property type="match status" value="1"/>
</dbReference>